<proteinExistence type="predicted"/>
<evidence type="ECO:0000313" key="2">
    <source>
        <dbReference type="Proteomes" id="UP000325672"/>
    </source>
</evidence>
<dbReference type="EMBL" id="ML743644">
    <property type="protein sequence ID" value="KAE8131948.1"/>
    <property type="molecule type" value="Genomic_DNA"/>
</dbReference>
<dbReference type="AlphaFoldDB" id="A0A5N6SB57"/>
<keyword evidence="2" id="KW-1185">Reference proteome</keyword>
<protein>
    <submittedName>
        <fullName evidence="1">Uncharacterized protein</fullName>
    </submittedName>
</protein>
<dbReference type="GeneID" id="43640324"/>
<accession>A0A5N6SB57</accession>
<gene>
    <name evidence="1" type="ORF">BDV38DRAFT_262613</name>
</gene>
<dbReference type="Proteomes" id="UP000325672">
    <property type="component" value="Unassembled WGS sequence"/>
</dbReference>
<dbReference type="RefSeq" id="XP_031908011.1">
    <property type="nucleotide sequence ID" value="XM_032056114.1"/>
</dbReference>
<name>A0A5N6SB57_ASPPS</name>
<organism evidence="1 2">
    <name type="scientific">Aspergillus pseudotamarii</name>
    <dbReference type="NCBI Taxonomy" id="132259"/>
    <lineage>
        <taxon>Eukaryota</taxon>
        <taxon>Fungi</taxon>
        <taxon>Dikarya</taxon>
        <taxon>Ascomycota</taxon>
        <taxon>Pezizomycotina</taxon>
        <taxon>Eurotiomycetes</taxon>
        <taxon>Eurotiomycetidae</taxon>
        <taxon>Eurotiales</taxon>
        <taxon>Aspergillaceae</taxon>
        <taxon>Aspergillus</taxon>
        <taxon>Aspergillus subgen. Circumdati</taxon>
    </lineage>
</organism>
<reference evidence="1 2" key="1">
    <citation type="submission" date="2019-04" db="EMBL/GenBank/DDBJ databases">
        <title>Friends and foes A comparative genomics study of 23 Aspergillus species from section Flavi.</title>
        <authorList>
            <consortium name="DOE Joint Genome Institute"/>
            <person name="Kjaerbolling I."/>
            <person name="Vesth T."/>
            <person name="Frisvad J.C."/>
            <person name="Nybo J.L."/>
            <person name="Theobald S."/>
            <person name="Kildgaard S."/>
            <person name="Isbrandt T."/>
            <person name="Kuo A."/>
            <person name="Sato A."/>
            <person name="Lyhne E.K."/>
            <person name="Kogle M.E."/>
            <person name="Wiebenga A."/>
            <person name="Kun R.S."/>
            <person name="Lubbers R.J."/>
            <person name="Makela M.R."/>
            <person name="Barry K."/>
            <person name="Chovatia M."/>
            <person name="Clum A."/>
            <person name="Daum C."/>
            <person name="Haridas S."/>
            <person name="He G."/>
            <person name="LaButti K."/>
            <person name="Lipzen A."/>
            <person name="Mondo S."/>
            <person name="Riley R."/>
            <person name="Salamov A."/>
            <person name="Simmons B.A."/>
            <person name="Magnuson J.K."/>
            <person name="Henrissat B."/>
            <person name="Mortensen U.H."/>
            <person name="Larsen T.O."/>
            <person name="Devries R.P."/>
            <person name="Grigoriev I.V."/>
            <person name="Machida M."/>
            <person name="Baker S.E."/>
            <person name="Andersen M.R."/>
        </authorList>
    </citation>
    <scope>NUCLEOTIDE SEQUENCE [LARGE SCALE GENOMIC DNA]</scope>
    <source>
        <strain evidence="1 2">CBS 117625</strain>
    </source>
</reference>
<sequence length="91" mass="10683">MTCSRRNRWQCYLIYYSNALISFTARARSINNCVFALHDWRISRVFKPLKRGNLSRNTPLLPQSCTHSSDCRFQALMTTVTCWMLGKYVRG</sequence>
<evidence type="ECO:0000313" key="1">
    <source>
        <dbReference type="EMBL" id="KAE8131948.1"/>
    </source>
</evidence>